<feature type="domain" description="Glycosyltransferase 2-like" evidence="1">
    <location>
        <begin position="1"/>
        <end position="113"/>
    </location>
</feature>
<dbReference type="Pfam" id="PF00535">
    <property type="entry name" value="Glycos_transf_2"/>
    <property type="match status" value="1"/>
</dbReference>
<dbReference type="GO" id="GO:0016757">
    <property type="term" value="F:glycosyltransferase activity"/>
    <property type="evidence" value="ECO:0007669"/>
    <property type="project" value="UniProtKB-KW"/>
</dbReference>
<comment type="caution">
    <text evidence="2">The sequence shown here is derived from an EMBL/GenBank/DDBJ whole genome shotgun (WGS) entry which is preliminary data.</text>
</comment>
<reference evidence="2 3" key="1">
    <citation type="journal article" date="2018" name="Arch. Microbiol.">
        <title>Hymenobacter segetis sp. nov., isolated from soil.</title>
        <authorList>
            <person name="Ten L.N."/>
            <person name="Lim S.J."/>
            <person name="Kim B.O."/>
            <person name="Kang I.K."/>
            <person name="Jung H.Y."/>
        </authorList>
    </citation>
    <scope>NUCLEOTIDE SEQUENCE [LARGE SCALE GENOMIC DNA]</scope>
    <source>
        <strain evidence="2 3">S7-3-11</strain>
    </source>
</reference>
<dbReference type="EMBL" id="JBCEVZ010000041">
    <property type="protein sequence ID" value="MEL5995612.1"/>
    <property type="molecule type" value="Genomic_DNA"/>
</dbReference>
<evidence type="ECO:0000259" key="1">
    <source>
        <dbReference type="Pfam" id="PF00535"/>
    </source>
</evidence>
<protein>
    <submittedName>
        <fullName evidence="2">Glycosyltransferase</fullName>
        <ecNumber evidence="2">2.4.-.-</ecNumber>
    </submittedName>
</protein>
<organism evidence="2 3">
    <name type="scientific">Hymenobacter segetis</name>
    <dbReference type="NCBI Taxonomy" id="2025509"/>
    <lineage>
        <taxon>Bacteria</taxon>
        <taxon>Pseudomonadati</taxon>
        <taxon>Bacteroidota</taxon>
        <taxon>Cytophagia</taxon>
        <taxon>Cytophagales</taxon>
        <taxon>Hymenobacteraceae</taxon>
        <taxon>Hymenobacter</taxon>
    </lineage>
</organism>
<dbReference type="Gene3D" id="3.90.550.10">
    <property type="entry name" value="Spore Coat Polysaccharide Biosynthesis Protein SpsA, Chain A"/>
    <property type="match status" value="1"/>
</dbReference>
<dbReference type="InterPro" id="IPR029044">
    <property type="entry name" value="Nucleotide-diphossugar_trans"/>
</dbReference>
<name>A0ABU9LY04_9BACT</name>
<dbReference type="Proteomes" id="UP001479606">
    <property type="component" value="Unassembled WGS sequence"/>
</dbReference>
<keyword evidence="3" id="KW-1185">Reference proteome</keyword>
<dbReference type="InterPro" id="IPR001173">
    <property type="entry name" value="Glyco_trans_2-like"/>
</dbReference>
<accession>A0ABU9LY04</accession>
<dbReference type="PANTHER" id="PTHR22916:SF3">
    <property type="entry name" value="UDP-GLCNAC:BETAGAL BETA-1,3-N-ACETYLGLUCOSAMINYLTRANSFERASE-LIKE PROTEIN 1"/>
    <property type="match status" value="1"/>
</dbReference>
<sequence>MITYMHEAYIGKAIESVLGQKTNFQVELVVGEDASSDNTRGIIEDYVRRYPKRIRLIPKGPNVGPQQNFTRTFLACKGKYIAMLEGDDCWTVPHKLQKQVDFLENNPDYAVSAHNLSVINAAGKAINDLIRPEKIPTTYTLENLAIANVLLTASCIYRNTFTAGPNPTGLPDWFVHTKIGDYCLHMLAARHGKVMYFPDVMGAYRIHDGGIWTRQDDSGRVIMYFEAIYYLRKEFKGEVKQKLLKQLLDCLQMLSRMDAIRLDSFLLEYKTQMLDLIMEDYSLVMKQLLHSPQHLSTARYSWIKQIRYSGQRIINWYKHH</sequence>
<dbReference type="PANTHER" id="PTHR22916">
    <property type="entry name" value="GLYCOSYLTRANSFERASE"/>
    <property type="match status" value="1"/>
</dbReference>
<dbReference type="EC" id="2.4.-.-" evidence="2"/>
<evidence type="ECO:0000313" key="3">
    <source>
        <dbReference type="Proteomes" id="UP001479606"/>
    </source>
</evidence>
<gene>
    <name evidence="2" type="ORF">AAFH49_15460</name>
</gene>
<dbReference type="SUPFAM" id="SSF53448">
    <property type="entry name" value="Nucleotide-diphospho-sugar transferases"/>
    <property type="match status" value="1"/>
</dbReference>
<keyword evidence="2" id="KW-0328">Glycosyltransferase</keyword>
<evidence type="ECO:0000313" key="2">
    <source>
        <dbReference type="EMBL" id="MEL5995612.1"/>
    </source>
</evidence>
<proteinExistence type="predicted"/>
<keyword evidence="2" id="KW-0808">Transferase</keyword>